<reference evidence="3" key="2">
    <citation type="journal article" date="2008" name="Nucleic Acids Res.">
        <title>The rice annotation project database (RAP-DB): 2008 update.</title>
        <authorList>
            <consortium name="The rice annotation project (RAP)"/>
        </authorList>
    </citation>
    <scope>GENOME REANNOTATION</scope>
    <source>
        <strain evidence="3">cv. Nipponbare</strain>
    </source>
</reference>
<evidence type="ECO:0000313" key="2">
    <source>
        <dbReference type="EMBL" id="BAH93290.1"/>
    </source>
</evidence>
<keyword evidence="1" id="KW-0472">Membrane</keyword>
<dbReference type="EMBL" id="AP008212">
    <property type="protein sequence ID" value="BAH93290.1"/>
    <property type="molecule type" value="Genomic_DNA"/>
</dbReference>
<keyword evidence="1" id="KW-1133">Transmembrane helix</keyword>
<accession>C7J3X6</accession>
<sequence length="149" mass="16562">MQVRNPSWAEYVSWAVQWLTAYWAFSRSVAPAGGEEAGGELLLRGRELRVKGWWVLPVKAHHAAGRLTGAAAGSLCSMAPLRGAKRRRRRLQWRRPLRRVACPEQIARRIDADGAPGESTALRARSYGCIRVFLVLSLLLLAVEVAAYL</sequence>
<evidence type="ECO:0000313" key="3">
    <source>
        <dbReference type="Proteomes" id="UP000000763"/>
    </source>
</evidence>
<dbReference type="KEGG" id="dosa:Os06g0107900"/>
<feature type="transmembrane region" description="Helical" evidence="1">
    <location>
        <begin position="129"/>
        <end position="148"/>
    </location>
</feature>
<keyword evidence="1" id="KW-0812">Transmembrane</keyword>
<dbReference type="AlphaFoldDB" id="C7J3X6"/>
<proteinExistence type="predicted"/>
<dbReference type="Proteomes" id="UP000000763">
    <property type="component" value="Chromosome 6"/>
</dbReference>
<organism evidence="2 3">
    <name type="scientific">Oryza sativa subsp. japonica</name>
    <name type="common">Rice</name>
    <dbReference type="NCBI Taxonomy" id="39947"/>
    <lineage>
        <taxon>Eukaryota</taxon>
        <taxon>Viridiplantae</taxon>
        <taxon>Streptophyta</taxon>
        <taxon>Embryophyta</taxon>
        <taxon>Tracheophyta</taxon>
        <taxon>Spermatophyta</taxon>
        <taxon>Magnoliopsida</taxon>
        <taxon>Liliopsida</taxon>
        <taxon>Poales</taxon>
        <taxon>Poaceae</taxon>
        <taxon>BOP clade</taxon>
        <taxon>Oryzoideae</taxon>
        <taxon>Oryzeae</taxon>
        <taxon>Oryzinae</taxon>
        <taxon>Oryza</taxon>
        <taxon>Oryza sativa</taxon>
    </lineage>
</organism>
<evidence type="ECO:0000256" key="1">
    <source>
        <dbReference type="SAM" id="Phobius"/>
    </source>
</evidence>
<name>C7J3X6_ORYSJ</name>
<protein>
    <submittedName>
        <fullName evidence="2">Os06g0107900 protein</fullName>
    </submittedName>
</protein>
<reference evidence="2 3" key="1">
    <citation type="journal article" date="2005" name="Nature">
        <title>The map-based sequence of the rice genome.</title>
        <authorList>
            <consortium name="International rice genome sequencing project (IRGSP)"/>
            <person name="Matsumoto T."/>
            <person name="Wu J."/>
            <person name="Kanamori H."/>
            <person name="Katayose Y."/>
            <person name="Fujisawa M."/>
            <person name="Namiki N."/>
            <person name="Mizuno H."/>
            <person name="Yamamoto K."/>
            <person name="Antonio B.A."/>
            <person name="Baba T."/>
            <person name="Sakata K."/>
            <person name="Nagamura Y."/>
            <person name="Aoki H."/>
            <person name="Arikawa K."/>
            <person name="Arita K."/>
            <person name="Bito T."/>
            <person name="Chiden Y."/>
            <person name="Fujitsuka N."/>
            <person name="Fukunaka R."/>
            <person name="Hamada M."/>
            <person name="Harada C."/>
            <person name="Hayashi A."/>
            <person name="Hijishita S."/>
            <person name="Honda M."/>
            <person name="Hosokawa S."/>
            <person name="Ichikawa Y."/>
            <person name="Idonuma A."/>
            <person name="Iijima M."/>
            <person name="Ikeda M."/>
            <person name="Ikeno M."/>
            <person name="Ito K."/>
            <person name="Ito S."/>
            <person name="Ito T."/>
            <person name="Ito Y."/>
            <person name="Ito Y."/>
            <person name="Iwabuchi A."/>
            <person name="Kamiya K."/>
            <person name="Karasawa W."/>
            <person name="Kurita K."/>
            <person name="Katagiri S."/>
            <person name="Kikuta A."/>
            <person name="Kobayashi H."/>
            <person name="Kobayashi N."/>
            <person name="Machita K."/>
            <person name="Maehara T."/>
            <person name="Masukawa M."/>
            <person name="Mizubayashi T."/>
            <person name="Mukai Y."/>
            <person name="Nagasaki H."/>
            <person name="Nagata Y."/>
            <person name="Naito S."/>
            <person name="Nakashima M."/>
            <person name="Nakama Y."/>
            <person name="Nakamichi Y."/>
            <person name="Nakamura M."/>
            <person name="Meguro A."/>
            <person name="Negishi M."/>
            <person name="Ohta I."/>
            <person name="Ohta T."/>
            <person name="Okamoto M."/>
            <person name="Ono N."/>
            <person name="Saji S."/>
            <person name="Sakaguchi M."/>
            <person name="Sakai K."/>
            <person name="Shibata M."/>
            <person name="Shimokawa T."/>
            <person name="Song J."/>
            <person name="Takazaki Y."/>
            <person name="Terasawa K."/>
            <person name="Tsugane M."/>
            <person name="Tsuji K."/>
            <person name="Ueda S."/>
            <person name="Waki K."/>
            <person name="Yamagata H."/>
            <person name="Yamamoto M."/>
            <person name="Yamamoto S."/>
            <person name="Yamane H."/>
            <person name="Yoshiki S."/>
            <person name="Yoshihara R."/>
            <person name="Yukawa K."/>
            <person name="Zhong H."/>
            <person name="Yano M."/>
            <person name="Yuan Q."/>
            <person name="Ouyang S."/>
            <person name="Liu J."/>
            <person name="Jones K.M."/>
            <person name="Gansberger K."/>
            <person name="Moffat K."/>
            <person name="Hill J."/>
            <person name="Bera J."/>
            <person name="Fadrosh D."/>
            <person name="Jin S."/>
            <person name="Johri S."/>
            <person name="Kim M."/>
            <person name="Overton L."/>
            <person name="Reardon M."/>
            <person name="Tsitrin T."/>
            <person name="Vuong H."/>
            <person name="Weaver B."/>
            <person name="Ciecko A."/>
            <person name="Tallon L."/>
            <person name="Jackson J."/>
            <person name="Pai G."/>
            <person name="Aken S.V."/>
            <person name="Utterback T."/>
            <person name="Reidmuller S."/>
            <person name="Feldblyum T."/>
            <person name="Hsiao J."/>
            <person name="Zismann V."/>
            <person name="Iobst S."/>
            <person name="de Vazeille A.R."/>
            <person name="Buell C.R."/>
            <person name="Ying K."/>
            <person name="Li Y."/>
            <person name="Lu T."/>
            <person name="Huang Y."/>
            <person name="Zhao Q."/>
            <person name="Feng Q."/>
            <person name="Zhang L."/>
            <person name="Zhu J."/>
            <person name="Weng Q."/>
            <person name="Mu J."/>
            <person name="Lu Y."/>
            <person name="Fan D."/>
            <person name="Liu Y."/>
            <person name="Guan J."/>
            <person name="Zhang Y."/>
            <person name="Yu S."/>
            <person name="Liu X."/>
            <person name="Zhang Y."/>
            <person name="Hong G."/>
            <person name="Han B."/>
            <person name="Choisne N."/>
            <person name="Demange N."/>
            <person name="Orjeda G."/>
            <person name="Samain S."/>
            <person name="Cattolico L."/>
            <person name="Pelletier E."/>
            <person name="Couloux A."/>
            <person name="Segurens B."/>
            <person name="Wincker P."/>
            <person name="D'Hont A."/>
            <person name="Scarpelli C."/>
            <person name="Weissenbach J."/>
            <person name="Salanoubat M."/>
            <person name="Quetier F."/>
            <person name="Yu Y."/>
            <person name="Kim H.R."/>
            <person name="Rambo T."/>
            <person name="Currie J."/>
            <person name="Collura K."/>
            <person name="Luo M."/>
            <person name="Yang T."/>
            <person name="Ammiraju J.S.S."/>
            <person name="Engler F."/>
            <person name="Soderlund C."/>
            <person name="Wing R.A."/>
            <person name="Palmer L.E."/>
            <person name="de la Bastide M."/>
            <person name="Spiegel L."/>
            <person name="Nascimento L."/>
            <person name="Zutavern T."/>
            <person name="O'Shaughnessy A."/>
            <person name="Dike S."/>
            <person name="Dedhia N."/>
            <person name="Preston R."/>
            <person name="Balija V."/>
            <person name="McCombie W.R."/>
            <person name="Chow T."/>
            <person name="Chen H."/>
            <person name="Chung M."/>
            <person name="Chen C."/>
            <person name="Shaw J."/>
            <person name="Wu H."/>
            <person name="Hsiao K."/>
            <person name="Chao Y."/>
            <person name="Chu M."/>
            <person name="Cheng C."/>
            <person name="Hour A."/>
            <person name="Lee P."/>
            <person name="Lin S."/>
            <person name="Lin Y."/>
            <person name="Liou J."/>
            <person name="Liu S."/>
            <person name="Hsing Y."/>
            <person name="Raghuvanshi S."/>
            <person name="Mohanty A."/>
            <person name="Bharti A.K."/>
            <person name="Gaur A."/>
            <person name="Gupta V."/>
            <person name="Kumar D."/>
            <person name="Ravi V."/>
            <person name="Vij S."/>
            <person name="Kapur A."/>
            <person name="Khurana P."/>
            <person name="Khurana P."/>
            <person name="Khurana J.P."/>
            <person name="Tyagi A.K."/>
            <person name="Gaikwad K."/>
            <person name="Singh A."/>
            <person name="Dalal V."/>
            <person name="Srivastava S."/>
            <person name="Dixit A."/>
            <person name="Pal A.K."/>
            <person name="Ghazi I.A."/>
            <person name="Yadav M."/>
            <person name="Pandit A."/>
            <person name="Bhargava A."/>
            <person name="Sureshbabu K."/>
            <person name="Batra K."/>
            <person name="Sharma T.R."/>
            <person name="Mohapatra T."/>
            <person name="Singh N.K."/>
            <person name="Messing J."/>
            <person name="Nelson A.B."/>
            <person name="Fuks G."/>
            <person name="Kavchok S."/>
            <person name="Keizer G."/>
            <person name="Linton E."/>
            <person name="Llaca V."/>
            <person name="Song R."/>
            <person name="Tanyolac B."/>
            <person name="Young S."/>
            <person name="Ho-Il K."/>
            <person name="Hahn J.H."/>
            <person name="Sangsakoo G."/>
            <person name="Vanavichit A."/>
            <person name="de Mattos Luiz.A.T."/>
            <person name="Zimmer P.D."/>
            <person name="Malone G."/>
            <person name="Dellagostin O."/>
            <person name="de Oliveira A.C."/>
            <person name="Bevan M."/>
            <person name="Bancroft I."/>
            <person name="Minx P."/>
            <person name="Cordum H."/>
            <person name="Wilson R."/>
            <person name="Cheng Z."/>
            <person name="Jin W."/>
            <person name="Jiang J."/>
            <person name="Leong S.A."/>
            <person name="Iwama H."/>
            <person name="Gojobori T."/>
            <person name="Itoh T."/>
            <person name="Niimura Y."/>
            <person name="Fujii Y."/>
            <person name="Habara T."/>
            <person name="Sakai H."/>
            <person name="Sato Y."/>
            <person name="Wilson G."/>
            <person name="Kumar K."/>
            <person name="McCouch S."/>
            <person name="Juretic N."/>
            <person name="Hoen D."/>
            <person name="Wright S."/>
            <person name="Bruskiewich R."/>
            <person name="Bureau T."/>
            <person name="Miyao A."/>
            <person name="Hirochika H."/>
            <person name="Nishikawa T."/>
            <person name="Kadowaki K."/>
            <person name="Sugiura M."/>
            <person name="Burr B."/>
            <person name="Sasaki T."/>
        </authorList>
    </citation>
    <scope>NUCLEOTIDE SEQUENCE [LARGE SCALE GENOMIC DNA]</scope>
    <source>
        <strain evidence="3">cv. Nipponbare</strain>
    </source>
</reference>
<gene>
    <name evidence="2" type="ordered locus">Os06g0107900</name>
</gene>